<dbReference type="Gene3D" id="3.30.565.10">
    <property type="entry name" value="Histidine kinase-like ATPase, C-terminal domain"/>
    <property type="match status" value="1"/>
</dbReference>
<evidence type="ECO:0000256" key="2">
    <source>
        <dbReference type="ARBA" id="ARBA00012438"/>
    </source>
</evidence>
<keyword evidence="5" id="KW-0418">Kinase</keyword>
<dbReference type="OrthoDB" id="6114847at2"/>
<dbReference type="InterPro" id="IPR005467">
    <property type="entry name" value="His_kinase_dom"/>
</dbReference>
<keyword evidence="7" id="KW-0812">Transmembrane</keyword>
<feature type="transmembrane region" description="Helical" evidence="7">
    <location>
        <begin position="87"/>
        <end position="106"/>
    </location>
</feature>
<keyword evidence="11" id="KW-1185">Reference proteome</keyword>
<feature type="non-terminal residue" evidence="10">
    <location>
        <position position="1"/>
    </location>
</feature>
<dbReference type="InterPro" id="IPR001789">
    <property type="entry name" value="Sig_transdc_resp-reg_receiver"/>
</dbReference>
<evidence type="ECO:0000259" key="9">
    <source>
        <dbReference type="PROSITE" id="PS50110"/>
    </source>
</evidence>
<feature type="domain" description="Response regulatory" evidence="9">
    <location>
        <begin position="457"/>
        <end position="574"/>
    </location>
</feature>
<dbReference type="PROSITE" id="PS50110">
    <property type="entry name" value="RESPONSE_REGULATORY"/>
    <property type="match status" value="1"/>
</dbReference>
<dbReference type="SMART" id="SM00388">
    <property type="entry name" value="HisKA"/>
    <property type="match status" value="1"/>
</dbReference>
<dbReference type="EMBL" id="PEOG01000130">
    <property type="protein sequence ID" value="PIM50514.1"/>
    <property type="molecule type" value="Genomic_DNA"/>
</dbReference>
<feature type="modified residue" description="4-aspartylphosphate" evidence="6">
    <location>
        <position position="508"/>
    </location>
</feature>
<dbReference type="SMART" id="SM00448">
    <property type="entry name" value="REC"/>
    <property type="match status" value="1"/>
</dbReference>
<evidence type="ECO:0000256" key="5">
    <source>
        <dbReference type="ARBA" id="ARBA00022777"/>
    </source>
</evidence>
<sequence>ERRAIARRLQDAGFDEAWSHWPWLLIAVAVPLVSALLRGTPTTGMIVWIIGVVALAVGCVFTARSMSYRGSKVDARTGFTDREGRRLLYLQAAGCLGLLCLHPWLAESPGSRGLLTGPLLAATAAVVGVLLAPMGRWAAVIALLPASEGVARLFDPAARPGAGPVWFLAAAVIGGLALLEHYRWQRAKRLLMEQDLHVSTLEQDRDGAIRADQEKSRFLAIASHDLRQPVHALGLFAASLERRLQGTEEEPLIRNVMRSIEGLERSFNAMLDISRLDAGTVEPNLQHFPLRDLFRRLHMHYAGQAEAAGLGLRFSPGGKSVTSDPQLLERILGNLIQNAIKYTEEGGVVVVARTTEDYLNLEVWDTGIGIKSTDLPRIFAEFYQVGQSERSRTQGLGMGLAIVKRLAHLLGYRLMVASRPGRGTMFRLSVPLGGLPEIPEFTTAADTVPMPVMEPRSVLVIDDEESIRLGLQLLLEEWGYETIIAATAAEAADAVRARAMPPDLILSDLHLGDGPDGIAAIRAVRELCALQVPAILVTGDTSREELRRATESGHTVLFKPLQPRKLFNALRGMVS</sequence>
<feature type="transmembrane region" description="Helical" evidence="7">
    <location>
        <begin position="118"/>
        <end position="144"/>
    </location>
</feature>
<evidence type="ECO:0000256" key="4">
    <source>
        <dbReference type="ARBA" id="ARBA00022679"/>
    </source>
</evidence>
<dbReference type="InterPro" id="IPR003661">
    <property type="entry name" value="HisK_dim/P_dom"/>
</dbReference>
<dbReference type="Gene3D" id="3.40.50.2300">
    <property type="match status" value="1"/>
</dbReference>
<evidence type="ECO:0000256" key="7">
    <source>
        <dbReference type="SAM" id="Phobius"/>
    </source>
</evidence>
<reference evidence="10 11" key="1">
    <citation type="submission" date="2017-11" db="EMBL/GenBank/DDBJ databases">
        <title>Draft genome sequence of Mitsuaria sp. HWN-4.</title>
        <authorList>
            <person name="Gundlapally S.R."/>
        </authorList>
    </citation>
    <scope>NUCLEOTIDE SEQUENCE [LARGE SCALE GENOMIC DNA]</scope>
    <source>
        <strain evidence="10 11">HWN-4</strain>
    </source>
</reference>
<keyword evidence="7" id="KW-0472">Membrane</keyword>
<dbReference type="PRINTS" id="PR00344">
    <property type="entry name" value="BCTRLSENSOR"/>
</dbReference>
<dbReference type="EC" id="2.7.13.3" evidence="2"/>
<dbReference type="PANTHER" id="PTHR43047:SF9">
    <property type="entry name" value="HISTIDINE KINASE"/>
    <property type="match status" value="1"/>
</dbReference>
<name>A0A2G9C4E5_9BURK</name>
<dbReference type="InterPro" id="IPR036097">
    <property type="entry name" value="HisK_dim/P_sf"/>
</dbReference>
<comment type="caution">
    <text evidence="10">The sequence shown here is derived from an EMBL/GenBank/DDBJ whole genome shotgun (WGS) entry which is preliminary data.</text>
</comment>
<dbReference type="GO" id="GO:0009927">
    <property type="term" value="F:histidine phosphotransfer kinase activity"/>
    <property type="evidence" value="ECO:0007669"/>
    <property type="project" value="TreeGrafter"/>
</dbReference>
<evidence type="ECO:0000256" key="1">
    <source>
        <dbReference type="ARBA" id="ARBA00000085"/>
    </source>
</evidence>
<evidence type="ECO:0000313" key="10">
    <source>
        <dbReference type="EMBL" id="PIM50514.1"/>
    </source>
</evidence>
<dbReference type="GO" id="GO:0005886">
    <property type="term" value="C:plasma membrane"/>
    <property type="evidence" value="ECO:0007669"/>
    <property type="project" value="TreeGrafter"/>
</dbReference>
<dbReference type="FunFam" id="3.30.565.10:FF:000049">
    <property type="entry name" value="Two-component sensor histidine kinase"/>
    <property type="match status" value="1"/>
</dbReference>
<keyword evidence="4" id="KW-0808">Transferase</keyword>
<feature type="domain" description="Histidine kinase" evidence="8">
    <location>
        <begin position="221"/>
        <end position="434"/>
    </location>
</feature>
<dbReference type="PROSITE" id="PS50109">
    <property type="entry name" value="HIS_KIN"/>
    <property type="match status" value="1"/>
</dbReference>
<dbReference type="InterPro" id="IPR011006">
    <property type="entry name" value="CheY-like_superfamily"/>
</dbReference>
<accession>A0A2G9C4E5</accession>
<dbReference type="GO" id="GO:0000155">
    <property type="term" value="F:phosphorelay sensor kinase activity"/>
    <property type="evidence" value="ECO:0007669"/>
    <property type="project" value="InterPro"/>
</dbReference>
<gene>
    <name evidence="10" type="ORF">CS062_24600</name>
</gene>
<feature type="transmembrane region" description="Helical" evidence="7">
    <location>
        <begin position="45"/>
        <end position="66"/>
    </location>
</feature>
<evidence type="ECO:0000259" key="8">
    <source>
        <dbReference type="PROSITE" id="PS50109"/>
    </source>
</evidence>
<dbReference type="SMART" id="SM00387">
    <property type="entry name" value="HATPase_c"/>
    <property type="match status" value="1"/>
</dbReference>
<dbReference type="Proteomes" id="UP000231501">
    <property type="component" value="Unassembled WGS sequence"/>
</dbReference>
<protein>
    <recommendedName>
        <fullName evidence="2">histidine kinase</fullName>
        <ecNumber evidence="2">2.7.13.3</ecNumber>
    </recommendedName>
</protein>
<organism evidence="10 11">
    <name type="scientific">Roseateles chitinivorans</name>
    <dbReference type="NCBI Taxonomy" id="2917965"/>
    <lineage>
        <taxon>Bacteria</taxon>
        <taxon>Pseudomonadati</taxon>
        <taxon>Pseudomonadota</taxon>
        <taxon>Betaproteobacteria</taxon>
        <taxon>Burkholderiales</taxon>
        <taxon>Sphaerotilaceae</taxon>
        <taxon>Roseateles</taxon>
    </lineage>
</organism>
<dbReference type="SUPFAM" id="SSF55874">
    <property type="entry name" value="ATPase domain of HSP90 chaperone/DNA topoisomerase II/histidine kinase"/>
    <property type="match status" value="1"/>
</dbReference>
<comment type="catalytic activity">
    <reaction evidence="1">
        <text>ATP + protein L-histidine = ADP + protein N-phospho-L-histidine.</text>
        <dbReference type="EC" id="2.7.13.3"/>
    </reaction>
</comment>
<dbReference type="CDD" id="cd00082">
    <property type="entry name" value="HisKA"/>
    <property type="match status" value="1"/>
</dbReference>
<dbReference type="AlphaFoldDB" id="A0A2G9C4E5"/>
<dbReference type="InterPro" id="IPR003594">
    <property type="entry name" value="HATPase_dom"/>
</dbReference>
<dbReference type="CDD" id="cd00156">
    <property type="entry name" value="REC"/>
    <property type="match status" value="1"/>
</dbReference>
<dbReference type="Pfam" id="PF00072">
    <property type="entry name" value="Response_reg"/>
    <property type="match status" value="1"/>
</dbReference>
<dbReference type="InterPro" id="IPR004358">
    <property type="entry name" value="Sig_transdc_His_kin-like_C"/>
</dbReference>
<proteinExistence type="predicted"/>
<evidence type="ECO:0000256" key="6">
    <source>
        <dbReference type="PROSITE-ProRule" id="PRU00169"/>
    </source>
</evidence>
<keyword evidence="3 6" id="KW-0597">Phosphoprotein</keyword>
<dbReference type="Pfam" id="PF02518">
    <property type="entry name" value="HATPase_c"/>
    <property type="match status" value="1"/>
</dbReference>
<keyword evidence="7" id="KW-1133">Transmembrane helix</keyword>
<dbReference type="Gene3D" id="1.10.287.130">
    <property type="match status" value="1"/>
</dbReference>
<evidence type="ECO:0000313" key="11">
    <source>
        <dbReference type="Proteomes" id="UP000231501"/>
    </source>
</evidence>
<dbReference type="SUPFAM" id="SSF47384">
    <property type="entry name" value="Homodimeric domain of signal transducing histidine kinase"/>
    <property type="match status" value="1"/>
</dbReference>
<dbReference type="PANTHER" id="PTHR43047">
    <property type="entry name" value="TWO-COMPONENT HISTIDINE PROTEIN KINASE"/>
    <property type="match status" value="1"/>
</dbReference>
<dbReference type="RefSeq" id="WP_143742511.1">
    <property type="nucleotide sequence ID" value="NZ_PEOG01000130.1"/>
</dbReference>
<evidence type="ECO:0000256" key="3">
    <source>
        <dbReference type="ARBA" id="ARBA00022553"/>
    </source>
</evidence>
<feature type="transmembrane region" description="Helical" evidence="7">
    <location>
        <begin position="21"/>
        <end position="39"/>
    </location>
</feature>
<dbReference type="SUPFAM" id="SSF52172">
    <property type="entry name" value="CheY-like"/>
    <property type="match status" value="1"/>
</dbReference>
<dbReference type="InterPro" id="IPR036890">
    <property type="entry name" value="HATPase_C_sf"/>
</dbReference>
<dbReference type="Pfam" id="PF00512">
    <property type="entry name" value="HisKA"/>
    <property type="match status" value="1"/>
</dbReference>
<feature type="transmembrane region" description="Helical" evidence="7">
    <location>
        <begin position="165"/>
        <end position="184"/>
    </location>
</feature>